<accession>A0ABR2Z1V9</accession>
<comment type="caution">
    <text evidence="2">The sequence shown here is derived from an EMBL/GenBank/DDBJ whole genome shotgun (WGS) entry which is preliminary data.</text>
</comment>
<proteinExistence type="predicted"/>
<evidence type="ECO:0000313" key="2">
    <source>
        <dbReference type="EMBL" id="KAK9917918.1"/>
    </source>
</evidence>
<feature type="compositionally biased region" description="Polar residues" evidence="1">
    <location>
        <begin position="49"/>
        <end position="59"/>
    </location>
</feature>
<feature type="region of interest" description="Disordered" evidence="1">
    <location>
        <begin position="1"/>
        <end position="27"/>
    </location>
</feature>
<feature type="region of interest" description="Disordered" evidence="1">
    <location>
        <begin position="43"/>
        <end position="133"/>
    </location>
</feature>
<organism evidence="2 3">
    <name type="scientific">Coccomyxa subellipsoidea</name>
    <dbReference type="NCBI Taxonomy" id="248742"/>
    <lineage>
        <taxon>Eukaryota</taxon>
        <taxon>Viridiplantae</taxon>
        <taxon>Chlorophyta</taxon>
        <taxon>core chlorophytes</taxon>
        <taxon>Trebouxiophyceae</taxon>
        <taxon>Trebouxiophyceae incertae sedis</taxon>
        <taxon>Coccomyxaceae</taxon>
        <taxon>Coccomyxa</taxon>
    </lineage>
</organism>
<evidence type="ECO:0000313" key="3">
    <source>
        <dbReference type="Proteomes" id="UP001491310"/>
    </source>
</evidence>
<dbReference type="EMBL" id="JALJOT010000002">
    <property type="protein sequence ID" value="KAK9917918.1"/>
    <property type="molecule type" value="Genomic_DNA"/>
</dbReference>
<evidence type="ECO:0000256" key="1">
    <source>
        <dbReference type="SAM" id="MobiDB-lite"/>
    </source>
</evidence>
<name>A0ABR2Z1V9_9CHLO</name>
<reference evidence="2 3" key="1">
    <citation type="journal article" date="2024" name="Nat. Commun.">
        <title>Phylogenomics reveals the evolutionary origins of lichenization in chlorophyte algae.</title>
        <authorList>
            <person name="Puginier C."/>
            <person name="Libourel C."/>
            <person name="Otte J."/>
            <person name="Skaloud P."/>
            <person name="Haon M."/>
            <person name="Grisel S."/>
            <person name="Petersen M."/>
            <person name="Berrin J.G."/>
            <person name="Delaux P.M."/>
            <person name="Dal Grande F."/>
            <person name="Keller J."/>
        </authorList>
    </citation>
    <scope>NUCLEOTIDE SEQUENCE [LARGE SCALE GENOMIC DNA]</scope>
    <source>
        <strain evidence="2 3">SAG 216-7</strain>
    </source>
</reference>
<sequence>MAAGHQEGDTGGAEDWDFGCHDDTDNVSNLSAASKIKFHLHKRDWQKIGSRSIQDNHVTAQEDEQASVHKINPVPGSATCEDSSDEEYESRCTKIHAQPAKRPRQGNQSHPGHDAKSSHAPGVQTSETEVEIESGMVWPADSSPCLQKYLLARDKEQVASRIVVTGTGHAPPFHPPPHELDVEE</sequence>
<dbReference type="Proteomes" id="UP001491310">
    <property type="component" value="Unassembled WGS sequence"/>
</dbReference>
<protein>
    <submittedName>
        <fullName evidence="2">Uncharacterized protein</fullName>
    </submittedName>
</protein>
<gene>
    <name evidence="2" type="ORF">WJX75_009565</name>
</gene>
<keyword evidence="3" id="KW-1185">Reference proteome</keyword>